<dbReference type="GO" id="GO:0004519">
    <property type="term" value="F:endonuclease activity"/>
    <property type="evidence" value="ECO:0007669"/>
    <property type="project" value="UniProtKB-KW"/>
</dbReference>
<feature type="region of interest" description="Disordered" evidence="7">
    <location>
        <begin position="257"/>
        <end position="278"/>
    </location>
</feature>
<evidence type="ECO:0000313" key="9">
    <source>
        <dbReference type="EMBL" id="GBG86536.1"/>
    </source>
</evidence>
<evidence type="ECO:0000313" key="10">
    <source>
        <dbReference type="Proteomes" id="UP000265515"/>
    </source>
</evidence>
<dbReference type="InterPro" id="IPR012337">
    <property type="entry name" value="RNaseH-like_sf"/>
</dbReference>
<dbReference type="Proteomes" id="UP000265515">
    <property type="component" value="Unassembled WGS sequence"/>
</dbReference>
<dbReference type="InterPro" id="IPR043502">
    <property type="entry name" value="DNA/RNA_pol_sf"/>
</dbReference>
<dbReference type="InterPro" id="IPR041588">
    <property type="entry name" value="Integrase_H2C2"/>
</dbReference>
<dbReference type="InterPro" id="IPR036397">
    <property type="entry name" value="RNaseH_sf"/>
</dbReference>
<keyword evidence="5" id="KW-0378">Hydrolase</keyword>
<keyword evidence="10" id="KW-1185">Reference proteome</keyword>
<evidence type="ECO:0000256" key="1">
    <source>
        <dbReference type="ARBA" id="ARBA00022679"/>
    </source>
</evidence>
<evidence type="ECO:0000256" key="3">
    <source>
        <dbReference type="ARBA" id="ARBA00022722"/>
    </source>
</evidence>
<feature type="domain" description="Integrase catalytic" evidence="8">
    <location>
        <begin position="331"/>
        <end position="512"/>
    </location>
</feature>
<name>A0A388LW51_CHABU</name>
<dbReference type="OrthoDB" id="444848at2759"/>
<keyword evidence="4" id="KW-0255">Endonuclease</keyword>
<dbReference type="Gene3D" id="3.30.420.10">
    <property type="entry name" value="Ribonuclease H-like superfamily/Ribonuclease H"/>
    <property type="match status" value="1"/>
</dbReference>
<dbReference type="PANTHER" id="PTHR37984">
    <property type="entry name" value="PROTEIN CBG26694"/>
    <property type="match status" value="1"/>
</dbReference>
<dbReference type="InterPro" id="IPR041373">
    <property type="entry name" value="RT_RNaseH"/>
</dbReference>
<sequence>MTRPFIVETDTGPTALGGVLIQRDLNGEERPLRFESRTLNTAERNYSQFKRETLAVLHCLRIFKNYLFGSRFVLRVDPTALSWFSQEFAPSNPTIARWLTFIWMFDFEFERIPENKNRADGLSRVDWDKSNQGVIEDTPPVDGFLDSEEDVRLHINSWSLVVGNYVTPGRPVWLAPPGQVRRPDLVLKPYVEEDSWGMPGVDWMMDLALAGKYQLHEDLLTIEDGALQVEKHEKAIGGVYMLTNALLQEEVARNTVQSQEEDDNVIHEREDDDFEEGETKEAFRVEEYEGLYLELGMLLSCEMRERDACARVLKMRPNFLVRDGHLFMRSKGKAPRRVVCGVTRQIDIMAALHDGTVGGHRSTNTTYLKIHELYYWDGMGQMIDDYCKSCVPCQERSSLRPREPLHPRFVMDRGSEFTCAEVKALLKRYGVIAEYTTVAHPQANAPMERGHSTITNLLAKWTDGRPNQWPNFLRVAFFVDNITVKKSTGYALTTLRYGRHATFPIESFLKTWRRQDLETNLTFEELLDSRARQIGAIEDKIEEAASRTADSRTKDKFMWDKMARARKEPLKVGDIVVLYDSSLEKQWARKLDKRWLGPYRVTRSGQHGAYQIEELNGTA</sequence>
<keyword evidence="3" id="KW-0540">Nuclease</keyword>
<dbReference type="PANTHER" id="PTHR37984:SF5">
    <property type="entry name" value="PROTEIN NYNRIN-LIKE"/>
    <property type="match status" value="1"/>
</dbReference>
<dbReference type="InterPro" id="IPR001584">
    <property type="entry name" value="Integrase_cat-core"/>
</dbReference>
<protein>
    <recommendedName>
        <fullName evidence="8">Integrase catalytic domain-containing protein</fullName>
    </recommendedName>
</protein>
<dbReference type="AlphaFoldDB" id="A0A388LW51"/>
<dbReference type="CDD" id="cd09274">
    <property type="entry name" value="RNase_HI_RT_Ty3"/>
    <property type="match status" value="1"/>
</dbReference>
<dbReference type="GO" id="GO:0003964">
    <property type="term" value="F:RNA-directed DNA polymerase activity"/>
    <property type="evidence" value="ECO:0007669"/>
    <property type="project" value="UniProtKB-KW"/>
</dbReference>
<dbReference type="Pfam" id="PF17921">
    <property type="entry name" value="Integrase_H2C2"/>
    <property type="match status" value="1"/>
</dbReference>
<evidence type="ECO:0000256" key="2">
    <source>
        <dbReference type="ARBA" id="ARBA00022695"/>
    </source>
</evidence>
<evidence type="ECO:0000256" key="7">
    <source>
        <dbReference type="SAM" id="MobiDB-lite"/>
    </source>
</evidence>
<dbReference type="GO" id="GO:0015074">
    <property type="term" value="P:DNA integration"/>
    <property type="evidence" value="ECO:0007669"/>
    <property type="project" value="InterPro"/>
</dbReference>
<dbReference type="Pfam" id="PF17917">
    <property type="entry name" value="RT_RNaseH"/>
    <property type="match status" value="1"/>
</dbReference>
<dbReference type="GO" id="GO:0016787">
    <property type="term" value="F:hydrolase activity"/>
    <property type="evidence" value="ECO:0007669"/>
    <property type="project" value="UniProtKB-KW"/>
</dbReference>
<dbReference type="SUPFAM" id="SSF56672">
    <property type="entry name" value="DNA/RNA polymerases"/>
    <property type="match status" value="1"/>
</dbReference>
<organism evidence="9 10">
    <name type="scientific">Chara braunii</name>
    <name type="common">Braun's stonewort</name>
    <dbReference type="NCBI Taxonomy" id="69332"/>
    <lineage>
        <taxon>Eukaryota</taxon>
        <taxon>Viridiplantae</taxon>
        <taxon>Streptophyta</taxon>
        <taxon>Charophyceae</taxon>
        <taxon>Charales</taxon>
        <taxon>Characeae</taxon>
        <taxon>Chara</taxon>
    </lineage>
</organism>
<gene>
    <name evidence="9" type="ORF">CBR_g41599</name>
</gene>
<dbReference type="GO" id="GO:0003676">
    <property type="term" value="F:nucleic acid binding"/>
    <property type="evidence" value="ECO:0007669"/>
    <property type="project" value="InterPro"/>
</dbReference>
<comment type="caution">
    <text evidence="9">The sequence shown here is derived from an EMBL/GenBank/DDBJ whole genome shotgun (WGS) entry which is preliminary data.</text>
</comment>
<dbReference type="FunFam" id="3.10.20.370:FF:000001">
    <property type="entry name" value="Retrovirus-related Pol polyprotein from transposon 17.6-like protein"/>
    <property type="match status" value="1"/>
</dbReference>
<proteinExistence type="predicted"/>
<dbReference type="InterPro" id="IPR050951">
    <property type="entry name" value="Retrovirus_Pol_polyprotein"/>
</dbReference>
<dbReference type="Gramene" id="GBG86536">
    <property type="protein sequence ID" value="GBG86536"/>
    <property type="gene ID" value="CBR_g41599"/>
</dbReference>
<keyword evidence="1" id="KW-0808">Transferase</keyword>
<evidence type="ECO:0000256" key="4">
    <source>
        <dbReference type="ARBA" id="ARBA00022759"/>
    </source>
</evidence>
<reference evidence="9 10" key="1">
    <citation type="journal article" date="2018" name="Cell">
        <title>The Chara Genome: Secondary Complexity and Implications for Plant Terrestrialization.</title>
        <authorList>
            <person name="Nishiyama T."/>
            <person name="Sakayama H."/>
            <person name="Vries J.D."/>
            <person name="Buschmann H."/>
            <person name="Saint-Marcoux D."/>
            <person name="Ullrich K.K."/>
            <person name="Haas F.B."/>
            <person name="Vanderstraeten L."/>
            <person name="Becker D."/>
            <person name="Lang D."/>
            <person name="Vosolsobe S."/>
            <person name="Rombauts S."/>
            <person name="Wilhelmsson P.K.I."/>
            <person name="Janitza P."/>
            <person name="Kern R."/>
            <person name="Heyl A."/>
            <person name="Rumpler F."/>
            <person name="Villalobos L.I.A.C."/>
            <person name="Clay J.M."/>
            <person name="Skokan R."/>
            <person name="Toyoda A."/>
            <person name="Suzuki Y."/>
            <person name="Kagoshima H."/>
            <person name="Schijlen E."/>
            <person name="Tajeshwar N."/>
            <person name="Catarino B."/>
            <person name="Hetherington A.J."/>
            <person name="Saltykova A."/>
            <person name="Bonnot C."/>
            <person name="Breuninger H."/>
            <person name="Symeonidi A."/>
            <person name="Radhakrishnan G.V."/>
            <person name="Van Nieuwerburgh F."/>
            <person name="Deforce D."/>
            <person name="Chang C."/>
            <person name="Karol K.G."/>
            <person name="Hedrich R."/>
            <person name="Ulvskov P."/>
            <person name="Glockner G."/>
            <person name="Delwiche C.F."/>
            <person name="Petrasek J."/>
            <person name="Van de Peer Y."/>
            <person name="Friml J."/>
            <person name="Beilby M."/>
            <person name="Dolan L."/>
            <person name="Kohara Y."/>
            <person name="Sugano S."/>
            <person name="Fujiyama A."/>
            <person name="Delaux P.-M."/>
            <person name="Quint M."/>
            <person name="TheiBen G."/>
            <person name="Hagemann M."/>
            <person name="Harholt J."/>
            <person name="Dunand C."/>
            <person name="Zachgo S."/>
            <person name="Langdale J."/>
            <person name="Maumus F."/>
            <person name="Straeten D.V.D."/>
            <person name="Gould S.B."/>
            <person name="Rensing S.A."/>
        </authorList>
    </citation>
    <scope>NUCLEOTIDE SEQUENCE [LARGE SCALE GENOMIC DNA]</scope>
    <source>
        <strain evidence="9 10">S276</strain>
    </source>
</reference>
<accession>A0A388LW51</accession>
<evidence type="ECO:0000256" key="5">
    <source>
        <dbReference type="ARBA" id="ARBA00022801"/>
    </source>
</evidence>
<keyword evidence="6" id="KW-0695">RNA-directed DNA polymerase</keyword>
<dbReference type="SUPFAM" id="SSF53098">
    <property type="entry name" value="Ribonuclease H-like"/>
    <property type="match status" value="1"/>
</dbReference>
<dbReference type="PROSITE" id="PS50994">
    <property type="entry name" value="INTEGRASE"/>
    <property type="match status" value="1"/>
</dbReference>
<evidence type="ECO:0000259" key="8">
    <source>
        <dbReference type="PROSITE" id="PS50994"/>
    </source>
</evidence>
<dbReference type="EMBL" id="BFEA01000569">
    <property type="protein sequence ID" value="GBG86536.1"/>
    <property type="molecule type" value="Genomic_DNA"/>
</dbReference>
<dbReference type="Gene3D" id="1.10.340.70">
    <property type="match status" value="1"/>
</dbReference>
<keyword evidence="2" id="KW-0548">Nucleotidyltransferase</keyword>
<evidence type="ECO:0000256" key="6">
    <source>
        <dbReference type="ARBA" id="ARBA00022918"/>
    </source>
</evidence>
<dbReference type="Gene3D" id="3.10.20.370">
    <property type="match status" value="1"/>
</dbReference>